<evidence type="ECO:0000313" key="1">
    <source>
        <dbReference type="EMBL" id="KAF2403419.1"/>
    </source>
</evidence>
<name>A0A6G1I5S5_9PEZI</name>
<dbReference type="AlphaFoldDB" id="A0A6G1I5S5"/>
<keyword evidence="2" id="KW-1185">Reference proteome</keyword>
<dbReference type="EMBL" id="ML996689">
    <property type="protein sequence ID" value="KAF2403419.1"/>
    <property type="molecule type" value="Genomic_DNA"/>
</dbReference>
<dbReference type="OrthoDB" id="4539697at2759"/>
<dbReference type="PANTHER" id="PTHR37489">
    <property type="entry name" value="DUF3500 DOMAIN-CONTAINING PROTEIN"/>
    <property type="match status" value="1"/>
</dbReference>
<accession>A0A6G1I5S5</accession>
<evidence type="ECO:0000313" key="2">
    <source>
        <dbReference type="Proteomes" id="UP000799640"/>
    </source>
</evidence>
<sequence>MTPIPSFRAHLPDLNSPRFVTAREQSPYEYAAYFRANQRPPWLFALTQAWEELYTEPFKGITTDGNVILGLYPEEDDGVPIEEMVEAANALLDGLTQEQKAALTFPLAAREWRAWSNPEVLLRPLGLRLEEQPAPTVTAVHTLLRRTFSARGYARALAAMRINHFLGELVSLPRIMNADSYNILLFGTPSTEQAWGFLLYGHHLCVSVFLRGRQVVVSPVFTGAEPNGIDEGPWEGTAILRDEGEWGLRVMQSLSDEEKGRARIYEHLHDARMRQTGDLKSDRWNKDDQRHVCGAFRDNRAVPYEGVNCGRFSSEQKDLILKIADEMLCYLPDRARERRLERIGEFWDKTWFCWIGGWGDEDAFYYRIQSPVVLLEFDHHSGVFLGNEEPAKFHTHTIVRMPNGGDYGAALRGKGEEVP</sequence>
<evidence type="ECO:0008006" key="3">
    <source>
        <dbReference type="Google" id="ProtNLM"/>
    </source>
</evidence>
<proteinExistence type="predicted"/>
<reference evidence="1" key="1">
    <citation type="journal article" date="2020" name="Stud. Mycol.">
        <title>101 Dothideomycetes genomes: a test case for predicting lifestyles and emergence of pathogens.</title>
        <authorList>
            <person name="Haridas S."/>
            <person name="Albert R."/>
            <person name="Binder M."/>
            <person name="Bloem J."/>
            <person name="Labutti K."/>
            <person name="Salamov A."/>
            <person name="Andreopoulos B."/>
            <person name="Baker S."/>
            <person name="Barry K."/>
            <person name="Bills G."/>
            <person name="Bluhm B."/>
            <person name="Cannon C."/>
            <person name="Castanera R."/>
            <person name="Culley D."/>
            <person name="Daum C."/>
            <person name="Ezra D."/>
            <person name="Gonzalez J."/>
            <person name="Henrissat B."/>
            <person name="Kuo A."/>
            <person name="Liang C."/>
            <person name="Lipzen A."/>
            <person name="Lutzoni F."/>
            <person name="Magnuson J."/>
            <person name="Mondo S."/>
            <person name="Nolan M."/>
            <person name="Ohm R."/>
            <person name="Pangilinan J."/>
            <person name="Park H.-J."/>
            <person name="Ramirez L."/>
            <person name="Alfaro M."/>
            <person name="Sun H."/>
            <person name="Tritt A."/>
            <person name="Yoshinaga Y."/>
            <person name="Zwiers L.-H."/>
            <person name="Turgeon B."/>
            <person name="Goodwin S."/>
            <person name="Spatafora J."/>
            <person name="Crous P."/>
            <person name="Grigoriev I."/>
        </authorList>
    </citation>
    <scope>NUCLEOTIDE SEQUENCE</scope>
    <source>
        <strain evidence="1">CBS 262.69</strain>
    </source>
</reference>
<gene>
    <name evidence="1" type="ORF">EJ06DRAFT_504510</name>
</gene>
<protein>
    <recommendedName>
        <fullName evidence="3">DUF3500 domain-containing protein</fullName>
    </recommendedName>
</protein>
<dbReference type="Pfam" id="PF12006">
    <property type="entry name" value="DUF3500"/>
    <property type="match status" value="1"/>
</dbReference>
<dbReference type="PANTHER" id="PTHR37489:SF1">
    <property type="entry name" value="DUF3500 DOMAIN-CONTAINING PROTEIN"/>
    <property type="match status" value="1"/>
</dbReference>
<dbReference type="InterPro" id="IPR021889">
    <property type="entry name" value="DUF3500"/>
</dbReference>
<dbReference type="Proteomes" id="UP000799640">
    <property type="component" value="Unassembled WGS sequence"/>
</dbReference>
<organism evidence="1 2">
    <name type="scientific">Trichodelitschia bisporula</name>
    <dbReference type="NCBI Taxonomy" id="703511"/>
    <lineage>
        <taxon>Eukaryota</taxon>
        <taxon>Fungi</taxon>
        <taxon>Dikarya</taxon>
        <taxon>Ascomycota</taxon>
        <taxon>Pezizomycotina</taxon>
        <taxon>Dothideomycetes</taxon>
        <taxon>Dothideomycetes incertae sedis</taxon>
        <taxon>Phaeotrichales</taxon>
        <taxon>Phaeotrichaceae</taxon>
        <taxon>Trichodelitschia</taxon>
    </lineage>
</organism>